<accession>A0ABT1I388</accession>
<protein>
    <submittedName>
        <fullName evidence="3">WhiB family transcriptional regulator, redox-sensing transcriptional regulator</fullName>
    </submittedName>
</protein>
<gene>
    <name evidence="3" type="ORF">LX15_005980</name>
</gene>
<feature type="region of interest" description="Disordered" evidence="1">
    <location>
        <begin position="103"/>
        <end position="124"/>
    </location>
</feature>
<feature type="domain" description="4Fe-4S Wbl-type" evidence="2">
    <location>
        <begin position="37"/>
        <end position="100"/>
    </location>
</feature>
<dbReference type="EMBL" id="JAMTCP010000061">
    <property type="protein sequence ID" value="MCP2262246.1"/>
    <property type="molecule type" value="Genomic_DNA"/>
</dbReference>
<evidence type="ECO:0000313" key="3">
    <source>
        <dbReference type="EMBL" id="MCP2262246.1"/>
    </source>
</evidence>
<dbReference type="InterPro" id="IPR034768">
    <property type="entry name" value="4FE4S_WBL"/>
</dbReference>
<evidence type="ECO:0000259" key="2">
    <source>
        <dbReference type="PROSITE" id="PS51674"/>
    </source>
</evidence>
<evidence type="ECO:0000256" key="1">
    <source>
        <dbReference type="SAM" id="MobiDB-lite"/>
    </source>
</evidence>
<evidence type="ECO:0000313" key="4">
    <source>
        <dbReference type="Proteomes" id="UP001205311"/>
    </source>
</evidence>
<dbReference type="Proteomes" id="UP001205311">
    <property type="component" value="Unassembled WGS sequence"/>
</dbReference>
<dbReference type="PROSITE" id="PS51674">
    <property type="entry name" value="4FE4S_WBL"/>
    <property type="match status" value="1"/>
</dbReference>
<keyword evidence="4" id="KW-1185">Reference proteome</keyword>
<comment type="caution">
    <text evidence="3">The sequence shown here is derived from an EMBL/GenBank/DDBJ whole genome shotgun (WGS) entry which is preliminary data.</text>
</comment>
<proteinExistence type="predicted"/>
<feature type="compositionally biased region" description="Acidic residues" evidence="1">
    <location>
        <begin position="115"/>
        <end position="124"/>
    </location>
</feature>
<name>A0ABT1I388_STRSD</name>
<organism evidence="3 4">
    <name type="scientific">Streptoalloteichus tenebrarius (strain ATCC 17920 / DSM 40477 / JCM 4838 / CBS 697.72 / NBRC 16177 / NCIMB 11028 / NRRL B-12390 / A12253. 1 / ISP 5477)</name>
    <name type="common">Streptomyces tenebrarius</name>
    <dbReference type="NCBI Taxonomy" id="1933"/>
    <lineage>
        <taxon>Bacteria</taxon>
        <taxon>Bacillati</taxon>
        <taxon>Actinomycetota</taxon>
        <taxon>Actinomycetes</taxon>
        <taxon>Pseudonocardiales</taxon>
        <taxon>Pseudonocardiaceae</taxon>
        <taxon>Streptoalloteichus</taxon>
    </lineage>
</organism>
<reference evidence="3 4" key="1">
    <citation type="submission" date="2022-06" db="EMBL/GenBank/DDBJ databases">
        <title>Genomic Encyclopedia of Archaeal and Bacterial Type Strains, Phase II (KMG-II): from individual species to whole genera.</title>
        <authorList>
            <person name="Goeker M."/>
        </authorList>
    </citation>
    <scope>NUCLEOTIDE SEQUENCE [LARGE SCALE GENOMIC DNA]</scope>
    <source>
        <strain evidence="3 4">DSM 40477</strain>
    </source>
</reference>
<dbReference type="Pfam" id="PF02467">
    <property type="entry name" value="Whib"/>
    <property type="match status" value="1"/>
</dbReference>
<sequence>MVNALPPEELRRTAARLDRLRGVPDDVLADAVMRDGLCVWVFSEGDAPDLTGDDDADRELARRLCEGCPVADHCLELELRATGERTAGVFGGLPEQDRQALFPHWRSRRAHDDEHQDGEEPTCP</sequence>